<proteinExistence type="predicted"/>
<evidence type="ECO:0000313" key="2">
    <source>
        <dbReference type="Proteomes" id="UP001165960"/>
    </source>
</evidence>
<accession>A0ACC2S2A2</accession>
<organism evidence="1 2">
    <name type="scientific">Entomophthora muscae</name>
    <dbReference type="NCBI Taxonomy" id="34485"/>
    <lineage>
        <taxon>Eukaryota</taxon>
        <taxon>Fungi</taxon>
        <taxon>Fungi incertae sedis</taxon>
        <taxon>Zoopagomycota</taxon>
        <taxon>Entomophthoromycotina</taxon>
        <taxon>Entomophthoromycetes</taxon>
        <taxon>Entomophthorales</taxon>
        <taxon>Entomophthoraceae</taxon>
        <taxon>Entomophthora</taxon>
    </lineage>
</organism>
<comment type="caution">
    <text evidence="1">The sequence shown here is derived from an EMBL/GenBank/DDBJ whole genome shotgun (WGS) entry which is preliminary data.</text>
</comment>
<dbReference type="EMBL" id="QTSX02005962">
    <property type="protein sequence ID" value="KAJ9056331.1"/>
    <property type="molecule type" value="Genomic_DNA"/>
</dbReference>
<evidence type="ECO:0000313" key="1">
    <source>
        <dbReference type="EMBL" id="KAJ9056331.1"/>
    </source>
</evidence>
<name>A0ACC2S2A2_9FUNG</name>
<protein>
    <submittedName>
        <fullName evidence="1">Uncharacterized protein</fullName>
    </submittedName>
</protein>
<sequence length="258" mass="29310">MSLSFIACMHFAFGDSLIDRRLTEARMYNQKESIPVLDVEALKKPAGFFSSGWTLPGVYPKLSNQAAWVKEALEGVYELPERANKTCLSEKNSSYAAEICYAPRVSSFWWGESLKISRKLGTITKKYHILLLTPDITVEKKLLTNNKEEAKYITKTQTFLPYPWKTYSSLSSQVLINNSLPGGLTGFFWFKPLYWAVYYSGHKITLLEGKTISRKFNVTLLYPVSRTGSIEGIIGFEEGASDFTDYIVPNELQFFPIN</sequence>
<keyword evidence="2" id="KW-1185">Reference proteome</keyword>
<dbReference type="Proteomes" id="UP001165960">
    <property type="component" value="Unassembled WGS sequence"/>
</dbReference>
<gene>
    <name evidence="1" type="ORF">DSO57_1034259</name>
</gene>
<reference evidence="1" key="1">
    <citation type="submission" date="2022-04" db="EMBL/GenBank/DDBJ databases">
        <title>Genome of the entomopathogenic fungus Entomophthora muscae.</title>
        <authorList>
            <person name="Elya C."/>
            <person name="Lovett B.R."/>
            <person name="Lee E."/>
            <person name="Macias A.M."/>
            <person name="Hajek A.E."/>
            <person name="De Bivort B.L."/>
            <person name="Kasson M.T."/>
            <person name="De Fine Licht H.H."/>
            <person name="Stajich J.E."/>
        </authorList>
    </citation>
    <scope>NUCLEOTIDE SEQUENCE</scope>
    <source>
        <strain evidence="1">Berkeley</strain>
    </source>
</reference>